<feature type="compositionally biased region" description="Basic residues" evidence="21">
    <location>
        <begin position="600"/>
        <end position="619"/>
    </location>
</feature>
<dbReference type="InterPro" id="IPR009030">
    <property type="entry name" value="Growth_fac_rcpt_cys_sf"/>
</dbReference>
<name>A0A8B8G3I5_9HEMI</name>
<keyword evidence="22" id="KW-1133">Transmembrane helix</keyword>
<comment type="cofactor">
    <cofactor evidence="1">
        <name>Ca(2+)</name>
        <dbReference type="ChEBI" id="CHEBI:29108"/>
    </cofactor>
</comment>
<feature type="region of interest" description="Disordered" evidence="21">
    <location>
        <begin position="592"/>
        <end position="634"/>
    </location>
</feature>
<evidence type="ECO:0000256" key="10">
    <source>
        <dbReference type="ARBA" id="ARBA00023136"/>
    </source>
</evidence>
<dbReference type="GO" id="GO:0000139">
    <property type="term" value="C:Golgi membrane"/>
    <property type="evidence" value="ECO:0007669"/>
    <property type="project" value="UniProtKB-SubCell"/>
</dbReference>
<dbReference type="InterPro" id="IPR008979">
    <property type="entry name" value="Galactose-bd-like_sf"/>
</dbReference>
<reference evidence="26 27" key="1">
    <citation type="submission" date="2025-04" db="UniProtKB">
        <authorList>
            <consortium name="RefSeq"/>
        </authorList>
    </citation>
    <scope>IDENTIFICATION</scope>
    <source>
        <tissue evidence="26 27">Whole body</tissue>
    </source>
</reference>
<dbReference type="Pfam" id="PF01483">
    <property type="entry name" value="P_proprotein"/>
    <property type="match status" value="1"/>
</dbReference>
<comment type="function">
    <text evidence="16">Furin is likely to represent the ubiquitous endoprotease activity within constitutive secretory pathways and capable of cleavage at the RX(K/R)R consensus motif.</text>
</comment>
<keyword evidence="13" id="KW-0325">Glycoprotein</keyword>
<dbReference type="InterPro" id="IPR022398">
    <property type="entry name" value="Peptidase_S8_His-AS"/>
</dbReference>
<evidence type="ECO:0000256" key="22">
    <source>
        <dbReference type="SAM" id="Phobius"/>
    </source>
</evidence>
<dbReference type="GO" id="GO:0097090">
    <property type="term" value="P:presynaptic membrane organization"/>
    <property type="evidence" value="ECO:0007669"/>
    <property type="project" value="UniProtKB-ARBA"/>
</dbReference>
<comment type="catalytic activity">
    <reaction evidence="14">
        <text>Release of mature proteins from their proproteins by cleavage of -Arg-Xaa-Yaa-Arg-|-Zaa- bonds, where Xaa can be any amino acid and Yaa is Arg or Lys. Releases albumin, complement component C3 and von Willebrand factor from their respective precursors.</text>
        <dbReference type="EC" id="3.4.21.75"/>
    </reaction>
</comment>
<dbReference type="PROSITE" id="PS51892">
    <property type="entry name" value="SUBTILASE"/>
    <property type="match status" value="1"/>
</dbReference>
<dbReference type="InterPro" id="IPR000209">
    <property type="entry name" value="Peptidase_S8/S53_dom"/>
</dbReference>
<evidence type="ECO:0000256" key="17">
    <source>
        <dbReference type="ARBA" id="ARBA00076029"/>
    </source>
</evidence>
<evidence type="ECO:0000256" key="6">
    <source>
        <dbReference type="ARBA" id="ARBA00022729"/>
    </source>
</evidence>
<evidence type="ECO:0000256" key="21">
    <source>
        <dbReference type="SAM" id="MobiDB-lite"/>
    </source>
</evidence>
<dbReference type="RefSeq" id="XP_025417526.1">
    <property type="nucleotide sequence ID" value="XM_025561741.1"/>
</dbReference>
<evidence type="ECO:0000256" key="20">
    <source>
        <dbReference type="PROSITE-ProRule" id="PRU01240"/>
    </source>
</evidence>
<feature type="region of interest" description="Disordered" evidence="21">
    <location>
        <begin position="171"/>
        <end position="191"/>
    </location>
</feature>
<dbReference type="GO" id="GO:0005886">
    <property type="term" value="C:plasma membrane"/>
    <property type="evidence" value="ECO:0007669"/>
    <property type="project" value="GOC"/>
</dbReference>
<evidence type="ECO:0000256" key="3">
    <source>
        <dbReference type="ARBA" id="ARBA00005325"/>
    </source>
</evidence>
<dbReference type="InterPro" id="IPR036852">
    <property type="entry name" value="Peptidase_S8/S53_dom_sf"/>
</dbReference>
<keyword evidence="9" id="KW-0333">Golgi apparatus</keyword>
<keyword evidence="5" id="KW-0165">Cleavage on pair of basic residues</keyword>
<keyword evidence="8 20" id="KW-0720">Serine protease</keyword>
<comment type="subcellular location">
    <subcellularLocation>
        <location evidence="2">Golgi apparatus membrane</location>
        <topology evidence="2">Multi-pass membrane protein</topology>
    </subcellularLocation>
</comment>
<dbReference type="PROSITE" id="PS00138">
    <property type="entry name" value="SUBTILASE_SER"/>
    <property type="match status" value="1"/>
</dbReference>
<dbReference type="GO" id="GO:0016486">
    <property type="term" value="P:peptide hormone processing"/>
    <property type="evidence" value="ECO:0007669"/>
    <property type="project" value="TreeGrafter"/>
</dbReference>
<evidence type="ECO:0000256" key="7">
    <source>
        <dbReference type="ARBA" id="ARBA00022801"/>
    </source>
</evidence>
<dbReference type="GO" id="GO:0001941">
    <property type="term" value="P:postsynaptic membrane organization"/>
    <property type="evidence" value="ECO:0007669"/>
    <property type="project" value="UniProtKB-ARBA"/>
</dbReference>
<evidence type="ECO:0000256" key="11">
    <source>
        <dbReference type="ARBA" id="ARBA00023145"/>
    </source>
</evidence>
<dbReference type="OrthoDB" id="300641at2759"/>
<feature type="transmembrane region" description="Helical" evidence="22">
    <location>
        <begin position="832"/>
        <end position="855"/>
    </location>
</feature>
<gene>
    <name evidence="26 27 28" type="primary">LOC112688506</name>
</gene>
<dbReference type="FunFam" id="3.30.70.850:FF:000001">
    <property type="entry name" value="Proprotein convertase subtilisin/kexin type 5"/>
    <property type="match status" value="1"/>
</dbReference>
<feature type="signal peptide" evidence="23">
    <location>
        <begin position="1"/>
        <end position="20"/>
    </location>
</feature>
<evidence type="ECO:0000256" key="14">
    <source>
        <dbReference type="ARBA" id="ARBA00035756"/>
    </source>
</evidence>
<keyword evidence="25" id="KW-1185">Reference proteome</keyword>
<dbReference type="RefSeq" id="XP_025417527.1">
    <property type="nucleotide sequence ID" value="XM_025561742.1"/>
</dbReference>
<evidence type="ECO:0000256" key="8">
    <source>
        <dbReference type="ARBA" id="ARBA00022825"/>
    </source>
</evidence>
<accession>A0A8B8G3I5</accession>
<dbReference type="Gene3D" id="3.30.70.850">
    <property type="entry name" value="Peptidase S8, pro-domain"/>
    <property type="match status" value="1"/>
</dbReference>
<dbReference type="InterPro" id="IPR002884">
    <property type="entry name" value="P_dom"/>
</dbReference>
<dbReference type="GO" id="GO:0005802">
    <property type="term" value="C:trans-Golgi network"/>
    <property type="evidence" value="ECO:0007669"/>
    <property type="project" value="TreeGrafter"/>
</dbReference>
<organism evidence="25 28">
    <name type="scientific">Sipha flava</name>
    <name type="common">yellow sugarcane aphid</name>
    <dbReference type="NCBI Taxonomy" id="143950"/>
    <lineage>
        <taxon>Eukaryota</taxon>
        <taxon>Metazoa</taxon>
        <taxon>Ecdysozoa</taxon>
        <taxon>Arthropoda</taxon>
        <taxon>Hexapoda</taxon>
        <taxon>Insecta</taxon>
        <taxon>Pterygota</taxon>
        <taxon>Neoptera</taxon>
        <taxon>Paraneoptera</taxon>
        <taxon>Hemiptera</taxon>
        <taxon>Sternorrhyncha</taxon>
        <taxon>Aphidomorpha</taxon>
        <taxon>Aphidoidea</taxon>
        <taxon>Aphididae</taxon>
        <taxon>Sipha</taxon>
    </lineage>
</organism>
<dbReference type="RefSeq" id="XP_025417525.1">
    <property type="nucleotide sequence ID" value="XM_025561740.1"/>
</dbReference>
<dbReference type="Gene3D" id="3.40.50.200">
    <property type="entry name" value="Peptidase S8/S53 domain"/>
    <property type="match status" value="1"/>
</dbReference>
<dbReference type="Proteomes" id="UP000694846">
    <property type="component" value="Unplaced"/>
</dbReference>
<dbReference type="PRINTS" id="PR00723">
    <property type="entry name" value="SUBTILISIN"/>
</dbReference>
<feature type="active site" description="Charge relay system" evidence="19 20">
    <location>
        <position position="161"/>
    </location>
</feature>
<dbReference type="Pfam" id="PF16470">
    <property type="entry name" value="S8_pro-domain"/>
    <property type="match status" value="1"/>
</dbReference>
<dbReference type="GO" id="GO:0004252">
    <property type="term" value="F:serine-type endopeptidase activity"/>
    <property type="evidence" value="ECO:0007669"/>
    <property type="project" value="UniProtKB-UniRule"/>
</dbReference>
<feature type="compositionally biased region" description="Polar residues" evidence="21">
    <location>
        <begin position="624"/>
        <end position="634"/>
    </location>
</feature>
<evidence type="ECO:0000313" key="26">
    <source>
        <dbReference type="RefSeq" id="XP_025417525.1"/>
    </source>
</evidence>
<feature type="chain" id="PRO_5044666600" description="furin" evidence="23">
    <location>
        <begin position="21"/>
        <end position="879"/>
    </location>
</feature>
<dbReference type="Gene3D" id="2.60.120.260">
    <property type="entry name" value="Galactose-binding domain-like"/>
    <property type="match status" value="1"/>
</dbReference>
<dbReference type="Pfam" id="PF00082">
    <property type="entry name" value="Peptidase_S8"/>
    <property type="match status" value="1"/>
</dbReference>
<evidence type="ECO:0000256" key="2">
    <source>
        <dbReference type="ARBA" id="ARBA00004653"/>
    </source>
</evidence>
<dbReference type="SUPFAM" id="SSF49785">
    <property type="entry name" value="Galactose-binding domain-like"/>
    <property type="match status" value="1"/>
</dbReference>
<evidence type="ECO:0000256" key="5">
    <source>
        <dbReference type="ARBA" id="ARBA00022685"/>
    </source>
</evidence>
<dbReference type="CDD" id="cd04059">
    <property type="entry name" value="Peptidases_S8_Protein_convertases_Kexins_Furin-like"/>
    <property type="match status" value="1"/>
</dbReference>
<dbReference type="InterPro" id="IPR023828">
    <property type="entry name" value="Peptidase_S8_Ser-AS"/>
</dbReference>
<dbReference type="FunFam" id="2.60.120.260:FF:000006">
    <property type="entry name" value="Proprotein convertase subtilisin/kexin type 5"/>
    <property type="match status" value="1"/>
</dbReference>
<dbReference type="CDD" id="cd00064">
    <property type="entry name" value="FU"/>
    <property type="match status" value="1"/>
</dbReference>
<dbReference type="SUPFAM" id="SSF54897">
    <property type="entry name" value="Protease propeptides/inhibitors"/>
    <property type="match status" value="1"/>
</dbReference>
<dbReference type="PROSITE" id="PS51829">
    <property type="entry name" value="P_HOMO_B"/>
    <property type="match status" value="1"/>
</dbReference>
<dbReference type="PANTHER" id="PTHR42884">
    <property type="entry name" value="PROPROTEIN CONVERTASE SUBTILISIN/KEXIN-RELATED"/>
    <property type="match status" value="1"/>
</dbReference>
<dbReference type="GeneID" id="112688506"/>
<feature type="active site" description="Charge relay system" evidence="19 20">
    <location>
        <position position="376"/>
    </location>
</feature>
<protein>
    <recommendedName>
        <fullName evidence="15">furin</fullName>
        <ecNumber evidence="15">3.4.21.75</ecNumber>
    </recommendedName>
    <alternativeName>
        <fullName evidence="17">Kex2-like endoprotease 1</fullName>
    </alternativeName>
    <alternativeName>
        <fullName evidence="18">dKLIP-1</fullName>
    </alternativeName>
</protein>
<sequence length="879" mass="98006">MVACTVSFLIWTVSLQWTLAQDYSSQWAAHIQGGFEIAKRTTEKHGFIILGEIFPDYYHLEHKHVSKRSVNPGLEHHKKLISEENVKWAQQQKILNRSKRDYITYARNSRSSKRFVNKGGLNDPKWPKMWYLNRGRDMDMNVQGAWEEGITGKGSVVTILDDGLEKDHPDLIKNYDPSASYDMNNRDEDPMPRYDQMDTNRHGTRCAGEVAASANNSLCSVGIAFGASIGGVRMLDGDVTDAVEARSLSLNPQHIHIYSASWGPDDDGKTVDGPGELATRAFLEGISKGRGGKGSIFIWASGNGGREHDNCNCDGYTNAIWTLSISSATQNGHVPWYSEACSSTLATTYSSGSNYESQIITTDLHHECTSNHTGTSASAPLAAGIVALTLEANNKLTWRDMQHIVVLTARPTHLLATDWVINGVGRKVSHSFGFGLMDATEMVRLARRWKTVPAQHICNVTAQVFEKLVPARSSVTIQLLVKECNSVNFLEHVQAKISLSASRRGDIKIDLTSPSGTKSTLLAPRTQDNSHTGFNVWPFMTVHMWGERPFGIWQLTIHNEGKLLGRSSLHEWCLILYGTKYSPRILSPPIYPLEHSLKSNTRKNSKNSKKKSKKGKVKKQSTTPVSTSRKQSVSSYKPNVHFVLFPNKNSSKISPTLTDNIQTYPSSHRLYSLQNVDGRPAKKNLSPERNISPTTTAANITDWEMVFYGTILPPEQSHSFPTLVSIKQNQTSGKSSKSGINSGECRVTTTKCLECSYGFNIYNGECTANCPIRTYKERDGICSDCHYTCYQCNGPNDYQCTSCWGDADLTQTLGQTFCYSKNIKRLLDDKTWHTLTVVLLIINIFLLLIFCNGGFWTKNNISLNKGNYRLANQTENDCC</sequence>
<evidence type="ECO:0000256" key="19">
    <source>
        <dbReference type="PIRSR" id="PIRSR615500-1"/>
    </source>
</evidence>
<evidence type="ECO:0000313" key="27">
    <source>
        <dbReference type="RefSeq" id="XP_025417526.1"/>
    </source>
</evidence>
<keyword evidence="4 20" id="KW-0645">Protease</keyword>
<dbReference type="PROSITE" id="PS00137">
    <property type="entry name" value="SUBTILASE_HIS"/>
    <property type="match status" value="1"/>
</dbReference>
<feature type="domain" description="P/Homo B" evidence="24">
    <location>
        <begin position="451"/>
        <end position="582"/>
    </location>
</feature>
<dbReference type="SUPFAM" id="SSF57184">
    <property type="entry name" value="Growth factor receptor domain"/>
    <property type="match status" value="1"/>
</dbReference>
<keyword evidence="6 23" id="KW-0732">Signal</keyword>
<feature type="active site" description="Charge relay system" evidence="19 20">
    <location>
        <position position="202"/>
    </location>
</feature>
<keyword evidence="12" id="KW-1015">Disulfide bond</keyword>
<keyword evidence="11" id="KW-0865">Zymogen</keyword>
<evidence type="ECO:0000256" key="4">
    <source>
        <dbReference type="ARBA" id="ARBA00022670"/>
    </source>
</evidence>
<dbReference type="Gene3D" id="2.10.220.10">
    <property type="entry name" value="Hormone Receptor, Insulin-like Growth Factor Receptor 1, Chain A, domain 2"/>
    <property type="match status" value="1"/>
</dbReference>
<dbReference type="GO" id="GO:0008039">
    <property type="term" value="P:synaptic target recognition"/>
    <property type="evidence" value="ECO:0007669"/>
    <property type="project" value="UniProtKB-ARBA"/>
</dbReference>
<dbReference type="InterPro" id="IPR034182">
    <property type="entry name" value="Kexin/furin"/>
</dbReference>
<evidence type="ECO:0000256" key="16">
    <source>
        <dbReference type="ARBA" id="ARBA00053600"/>
    </source>
</evidence>
<dbReference type="InterPro" id="IPR032815">
    <property type="entry name" value="S8_pro-domain"/>
</dbReference>
<evidence type="ECO:0000256" key="18">
    <source>
        <dbReference type="ARBA" id="ARBA00077026"/>
    </source>
</evidence>
<dbReference type="EC" id="3.4.21.75" evidence="15"/>
<keyword evidence="22" id="KW-0812">Transmembrane</keyword>
<proteinExistence type="inferred from homology"/>
<comment type="similarity">
    <text evidence="3">Belongs to the peptidase S8 family. Furin subfamily.</text>
</comment>
<keyword evidence="7 20" id="KW-0378">Hydrolase</keyword>
<dbReference type="PROSITE" id="PS00136">
    <property type="entry name" value="SUBTILASE_ASP"/>
    <property type="match status" value="1"/>
</dbReference>
<evidence type="ECO:0000256" key="9">
    <source>
        <dbReference type="ARBA" id="ARBA00023034"/>
    </source>
</evidence>
<evidence type="ECO:0000259" key="24">
    <source>
        <dbReference type="PROSITE" id="PS51829"/>
    </source>
</evidence>
<dbReference type="InterPro" id="IPR015500">
    <property type="entry name" value="Peptidase_S8_subtilisin-rel"/>
</dbReference>
<dbReference type="FunFam" id="3.40.50.200:FF:000001">
    <property type="entry name" value="Furin 2, isoform B"/>
    <property type="match status" value="1"/>
</dbReference>
<evidence type="ECO:0000313" key="25">
    <source>
        <dbReference type="Proteomes" id="UP000694846"/>
    </source>
</evidence>
<evidence type="ECO:0000256" key="15">
    <source>
        <dbReference type="ARBA" id="ARBA00038993"/>
    </source>
</evidence>
<dbReference type="PANTHER" id="PTHR42884:SF3">
    <property type="entry name" value="FURIN-LIKE PROTEASE 1, ISOFORMS 1_1-X_2"/>
    <property type="match status" value="1"/>
</dbReference>
<dbReference type="GO" id="GO:0097688">
    <property type="term" value="P:glutamate receptor clustering"/>
    <property type="evidence" value="ECO:0007669"/>
    <property type="project" value="UniProtKB-ARBA"/>
</dbReference>
<evidence type="ECO:0000313" key="28">
    <source>
        <dbReference type="RefSeq" id="XP_025417527.1"/>
    </source>
</evidence>
<dbReference type="AlphaFoldDB" id="A0A8B8G3I5"/>
<evidence type="ECO:0000256" key="12">
    <source>
        <dbReference type="ARBA" id="ARBA00023157"/>
    </source>
</evidence>
<evidence type="ECO:0000256" key="23">
    <source>
        <dbReference type="SAM" id="SignalP"/>
    </source>
</evidence>
<evidence type="ECO:0000256" key="13">
    <source>
        <dbReference type="ARBA" id="ARBA00023180"/>
    </source>
</evidence>
<dbReference type="SUPFAM" id="SSF52743">
    <property type="entry name" value="Subtilisin-like"/>
    <property type="match status" value="1"/>
</dbReference>
<keyword evidence="10 22" id="KW-0472">Membrane</keyword>
<dbReference type="InterPro" id="IPR038466">
    <property type="entry name" value="S8_pro-domain_sf"/>
</dbReference>
<evidence type="ECO:0000256" key="1">
    <source>
        <dbReference type="ARBA" id="ARBA00001913"/>
    </source>
</evidence>
<dbReference type="InterPro" id="IPR006212">
    <property type="entry name" value="Furin_repeat"/>
</dbReference>
<dbReference type="InterPro" id="IPR023827">
    <property type="entry name" value="Peptidase_S8_Asp-AS"/>
</dbReference>